<dbReference type="GO" id="GO:0003743">
    <property type="term" value="F:translation initiation factor activity"/>
    <property type="evidence" value="ECO:0007669"/>
    <property type="project" value="UniProtKB-KW"/>
</dbReference>
<reference evidence="11 12" key="1">
    <citation type="submission" date="2023-10" db="EMBL/GenBank/DDBJ databases">
        <title>Chromosome-scale genome assembly provides insights into flower coloration mechanisms of Canna indica.</title>
        <authorList>
            <person name="Li C."/>
        </authorList>
    </citation>
    <scope>NUCLEOTIDE SEQUENCE [LARGE SCALE GENOMIC DNA]</scope>
    <source>
        <tissue evidence="11">Flower</tissue>
    </source>
</reference>
<sequence>MSVNQTRAERTQGQLRKPTRLGSSGQQRGFVGVSGKGGGGGGSAPSHPPISTFTSHAAAAAPPSSNASSLQTNRSFKKSGNGHGGQSRINHENTSSEADAVVSNTTTAHRVVQNGPQALVPSPGYSDTPVPEGAKSVDMSTPRNAPRAIPKAPSSQSSTGSSGSQTKSVQPKGDTSRTVTLQFGTINPGIVNGLQIPARTSSAPPNLDEQKRDQARAESFQPAPVLPIPPVPKHQHHQQQTRKDVGFAHQSSSVESRPVTQIKRDVTTPVASASVVAPPKSSVLPLSGMPMPMTIPFQPQQPQVPQFGGPGPQMQSPGLLANSLQLSMNMNAAQVAQSIFVPGVQPHFVQQQAMMHQGQSLGYAPQIGHQYPQQLGNLGLSITPQFPQQQPNKPVGPRKTTVKITHPETHEELRLDKRTDSYRDGVSSGQRPLPNVIPQSQPIPTYTASQQMNYYSPLQQTSYNSSPLMYPTSVPLTSGQVPASSQATRYSYPVGQSGQHLSFMNSSMVNTIPGSKPVPLAPLRGISEGSNLDGVPASTSVLAPFQITAKPSISSQGEKAGASSWTPSVVISMPSSKAVAPKPLKTMADATTPYQRHNETSPDGSDQKLKSGSEQLVSVLPVTDTSSSAPAPAPAPVLSTRKVLPETFSAPETQAGDSEMLLSVNYDKERESVQRSDSSKDKQNKPSKIDFTNFEKQPQLDEASSTGARLSLLSTTKDCSVERKTIHEGCTKVEDIESLSISDRATSSTCPSYKDGNKILSEMEPIESVDDKEIATASGSSGLEKQTYQDASLSYADSFGLPPDGVSSKAYVPSVATTLGITVNGTNIDNLATNISAVNTVLDVRRTEMLDYSEKSEASNSSSQDSDGAKVHSSSTTAKCSANSVMQVKQDDEKVKISEYEVDNKLFSHSIQDSDSKEDNRTGQEQNTQIGTSVDATDSVTTLDCDIPSADYDKDRLDPLATKSELKCSTDVGLTNSRLAPKSATIYILPTSSTAQNLEPKILNLPDDEVVSATRLGQKEKPSAEIMKAKITPGRKQKRKEMFSKADAAGSSDLYNAYKRPEEKAEVVSNSETVDSSTEGIKTSPVDYPDVDVTAIKEDGQNKAELDSWENVADISSPKLKTSEHELSADGARKQDDDGDFEITRQKKYTRDFLMTLSQQFIELPVGFQIGSDIQDALMSSPHARSPGPSPGRNIDRQSSGRRMAGNLDDDKWIRAHGSFGPGHDIRLDAGHGPANINLRLVQGGSQGVLKVPRAQGGLLSGPIPSQGVMLRGGPDERWKRARGLIPSPQTPMQVMHKAEKKYEVGKITDEEQAKQRQLKAILNKLTPQNFDKLFAQVREVNIDNADTLTGVISQIFDKALMEPTFCEMYANFCFHLADVLPDFNEDNEKITFKRLLLNKCQEEFERGERDEAEANKVEEEGEIKQSAEEREEKRLQARRRMLGNIRLIGELYKKKMLTERIMHECIKKLLGQYQNPDEEDIEALCKLMSTIGEMIDHPKAKEHMDAYFDMLTKMSTNQKLSSRVRFMLRDSIDLRKNKWQQRRKVEGPKKIDEVHRDAAQERQAQSSRLGRGPIISNIPRRGQVVDYGSRGSTLSSANSQQGGLRGMVTQARAYVTQDVRMGDRHHFDGRNMSLPLPQRSTDDDNITLGPQGGLGRVMSIKGQPPISNVPVAEISPVIGDHRRMGTPPNGTSCKTDRISGATHDQLIPRDRTNHLGSREKILDHPSERSITSTLPLGRTQGTSGSNLTAIESRTFSEEVLREKSFSAIREFYSAKDDNEVVLCIKELNAPTFYPSIISLWITDSFERKDMERDLLSKLIINLSKSRDGLLNQVQLLDGFDSVLSSLEDAVNDAPRAPEFLGRIFAKIVMENVVPLRDIGKLLREGGEEPGSLRKIGLAAEVLGNILETIRLERGATVLNELRLASNLQLEDFRPSDRMKSKLDAFI</sequence>
<gene>
    <name evidence="11" type="ORF">Cni_G18317</name>
</gene>
<feature type="compositionally biased region" description="Polar residues" evidence="9">
    <location>
        <begin position="923"/>
        <end position="935"/>
    </location>
</feature>
<feature type="region of interest" description="Disordered" evidence="9">
    <location>
        <begin position="669"/>
        <end position="707"/>
    </location>
</feature>
<feature type="compositionally biased region" description="Polar residues" evidence="9">
    <location>
        <begin position="872"/>
        <end position="885"/>
    </location>
</feature>
<dbReference type="Gene3D" id="1.25.40.180">
    <property type="match status" value="2"/>
</dbReference>
<feature type="region of interest" description="Disordered" evidence="9">
    <location>
        <begin position="908"/>
        <end position="935"/>
    </location>
</feature>
<dbReference type="FunFam" id="1.25.40.180:FF:000034">
    <property type="entry name" value="Eukaryotic translation initiation factor 4G"/>
    <property type="match status" value="1"/>
</dbReference>
<proteinExistence type="inferred from homology"/>
<dbReference type="InterPro" id="IPR003890">
    <property type="entry name" value="MIF4G-like_typ-3"/>
</dbReference>
<evidence type="ECO:0000256" key="7">
    <source>
        <dbReference type="ARBA" id="ARBA00067320"/>
    </source>
</evidence>
<feature type="compositionally biased region" description="Gly residues" evidence="9">
    <location>
        <begin position="32"/>
        <end position="43"/>
    </location>
</feature>
<feature type="compositionally biased region" description="Low complexity" evidence="9">
    <location>
        <begin position="154"/>
        <end position="166"/>
    </location>
</feature>
<feature type="compositionally biased region" description="Low complexity" evidence="9">
    <location>
        <begin position="51"/>
        <end position="69"/>
    </location>
</feature>
<evidence type="ECO:0000313" key="11">
    <source>
        <dbReference type="EMBL" id="WOL09564.1"/>
    </source>
</evidence>
<dbReference type="InterPro" id="IPR016024">
    <property type="entry name" value="ARM-type_fold"/>
</dbReference>
<organism evidence="11 12">
    <name type="scientific">Canna indica</name>
    <name type="common">Indian-shot</name>
    <dbReference type="NCBI Taxonomy" id="4628"/>
    <lineage>
        <taxon>Eukaryota</taxon>
        <taxon>Viridiplantae</taxon>
        <taxon>Streptophyta</taxon>
        <taxon>Embryophyta</taxon>
        <taxon>Tracheophyta</taxon>
        <taxon>Spermatophyta</taxon>
        <taxon>Magnoliopsida</taxon>
        <taxon>Liliopsida</taxon>
        <taxon>Zingiberales</taxon>
        <taxon>Cannaceae</taxon>
        <taxon>Canna</taxon>
    </lineage>
</organism>
<feature type="region of interest" description="Disordered" evidence="9">
    <location>
        <begin position="1540"/>
        <end position="1582"/>
    </location>
</feature>
<feature type="compositionally biased region" description="Polar residues" evidence="9">
    <location>
        <begin position="249"/>
        <end position="259"/>
    </location>
</feature>
<feature type="compositionally biased region" description="Polar residues" evidence="9">
    <location>
        <begin position="1068"/>
        <end position="1081"/>
    </location>
</feature>
<evidence type="ECO:0000256" key="1">
    <source>
        <dbReference type="ARBA" id="ARBA00005775"/>
    </source>
</evidence>
<evidence type="ECO:0000256" key="2">
    <source>
        <dbReference type="ARBA" id="ARBA00022540"/>
    </source>
</evidence>
<feature type="region of interest" description="Disordered" evidence="9">
    <location>
        <begin position="853"/>
        <end position="885"/>
    </location>
</feature>
<keyword evidence="4" id="KW-0648">Protein biosynthesis</keyword>
<protein>
    <recommendedName>
        <fullName evidence="7">Eukaryotic translation initiation factor 4G</fullName>
    </recommendedName>
    <alternativeName>
        <fullName evidence="8">Eukaryotic initiation factor 4F subunit p220</fullName>
    </alternativeName>
</protein>
<evidence type="ECO:0000256" key="8">
    <source>
        <dbReference type="ARBA" id="ARBA00079578"/>
    </source>
</evidence>
<dbReference type="GO" id="GO:0003729">
    <property type="term" value="F:mRNA binding"/>
    <property type="evidence" value="ECO:0007669"/>
    <property type="project" value="TreeGrafter"/>
</dbReference>
<feature type="region of interest" description="Disordered" evidence="9">
    <location>
        <begin position="1"/>
        <end position="261"/>
    </location>
</feature>
<feature type="compositionally biased region" description="Basic and acidic residues" evidence="9">
    <location>
        <begin position="669"/>
        <end position="688"/>
    </location>
</feature>
<feature type="region of interest" description="Disordered" evidence="9">
    <location>
        <begin position="1115"/>
        <end position="1139"/>
    </location>
</feature>
<evidence type="ECO:0000256" key="6">
    <source>
        <dbReference type="ARBA" id="ARBA00065571"/>
    </source>
</evidence>
<dbReference type="InterPro" id="IPR003891">
    <property type="entry name" value="Initiation_fac_eIF4g_MI"/>
</dbReference>
<feature type="region of interest" description="Disordered" evidence="9">
    <location>
        <begin position="1066"/>
        <end position="1086"/>
    </location>
</feature>
<feature type="compositionally biased region" description="Polar residues" evidence="9">
    <location>
        <begin position="176"/>
        <end position="185"/>
    </location>
</feature>
<comment type="function">
    <text evidence="5">Component of the protein complex eIF4F, which is involved in the recognition of the mRNA cap, ATP-dependent unwinding of 5'-terminal secondary structure and recruitment of mRNA to the ribosome.</text>
</comment>
<feature type="compositionally biased region" description="Polar residues" evidence="9">
    <location>
        <begin position="92"/>
        <end position="108"/>
    </location>
</feature>
<feature type="compositionally biased region" description="Basic and acidic residues" evidence="9">
    <location>
        <begin position="908"/>
        <end position="922"/>
    </location>
</feature>
<evidence type="ECO:0000256" key="4">
    <source>
        <dbReference type="ARBA" id="ARBA00022917"/>
    </source>
</evidence>
<dbReference type="SUPFAM" id="SSF48371">
    <property type="entry name" value="ARM repeat"/>
    <property type="match status" value="2"/>
</dbReference>
<feature type="compositionally biased region" description="Basic and acidic residues" evidence="9">
    <location>
        <begin position="1544"/>
        <end position="1561"/>
    </location>
</feature>
<dbReference type="PANTHER" id="PTHR23253">
    <property type="entry name" value="EUKARYOTIC TRANSLATION INITIATION FACTOR 4 GAMMA"/>
    <property type="match status" value="1"/>
</dbReference>
<keyword evidence="3" id="KW-0810">Translation regulation</keyword>
<keyword evidence="12" id="KW-1185">Reference proteome</keyword>
<feature type="region of interest" description="Disordered" evidence="9">
    <location>
        <begin position="420"/>
        <end position="439"/>
    </location>
</feature>
<dbReference type="Pfam" id="PF02847">
    <property type="entry name" value="MA3"/>
    <property type="match status" value="1"/>
</dbReference>
<feature type="region of interest" description="Disordered" evidence="9">
    <location>
        <begin position="1179"/>
        <end position="1206"/>
    </location>
</feature>
<dbReference type="Proteomes" id="UP001327560">
    <property type="component" value="Chromosome 6"/>
</dbReference>
<name>A0AAQ3KIY2_9LILI</name>
<dbReference type="FunFam" id="1.25.40.180:FF:000024">
    <property type="entry name" value="Eukaryotic translation initiation factor 4G"/>
    <property type="match status" value="1"/>
</dbReference>
<evidence type="ECO:0000256" key="5">
    <source>
        <dbReference type="ARBA" id="ARBA00053217"/>
    </source>
</evidence>
<dbReference type="SMART" id="SM00544">
    <property type="entry name" value="MA3"/>
    <property type="match status" value="1"/>
</dbReference>
<feature type="compositionally biased region" description="Basic and acidic residues" evidence="9">
    <location>
        <begin position="1121"/>
        <end position="1139"/>
    </location>
</feature>
<dbReference type="PROSITE" id="PS51366">
    <property type="entry name" value="MI"/>
    <property type="match status" value="1"/>
</dbReference>
<dbReference type="GO" id="GO:0016281">
    <property type="term" value="C:eukaryotic translation initiation factor 4F complex"/>
    <property type="evidence" value="ECO:0007669"/>
    <property type="project" value="TreeGrafter"/>
</dbReference>
<dbReference type="SMART" id="SM00543">
    <property type="entry name" value="MIF4G"/>
    <property type="match status" value="1"/>
</dbReference>
<comment type="subunit">
    <text evidence="6">EIF4F is a multi-subunit complex, the composition of which varies with external and internal environmental conditions. It is composed of at least EIF4A, EIF4E and EIF4G. In higher plants two isoforms of EIF4F have been identified, named isoform EIF4F and isoform EIF(iso)4F. Isoform EIF4F has subunits p220 and p26, whereas isoform EIF(iso)4F has subunits p82 and p28.</text>
</comment>
<dbReference type="EMBL" id="CP136895">
    <property type="protein sequence ID" value="WOL09564.1"/>
    <property type="molecule type" value="Genomic_DNA"/>
</dbReference>
<evidence type="ECO:0000256" key="9">
    <source>
        <dbReference type="SAM" id="MobiDB-lite"/>
    </source>
</evidence>
<dbReference type="GO" id="GO:0006417">
    <property type="term" value="P:regulation of translation"/>
    <property type="evidence" value="ECO:0007669"/>
    <property type="project" value="UniProtKB-KW"/>
</dbReference>
<keyword evidence="2 11" id="KW-0396">Initiation factor</keyword>
<evidence type="ECO:0000256" key="3">
    <source>
        <dbReference type="ARBA" id="ARBA00022845"/>
    </source>
</evidence>
<feature type="domain" description="MI" evidence="10">
    <location>
        <begin position="1760"/>
        <end position="1884"/>
    </location>
</feature>
<feature type="compositionally biased region" description="Polar residues" evidence="9">
    <location>
        <begin position="1"/>
        <end position="14"/>
    </location>
</feature>
<feature type="compositionally biased region" description="Basic and acidic residues" evidence="9">
    <location>
        <begin position="596"/>
        <end position="611"/>
    </location>
</feature>
<dbReference type="Pfam" id="PF02854">
    <property type="entry name" value="MIF4G"/>
    <property type="match status" value="1"/>
</dbReference>
<accession>A0AAQ3KIY2</accession>
<feature type="region of interest" description="Disordered" evidence="9">
    <location>
        <begin position="591"/>
        <end position="611"/>
    </location>
</feature>
<evidence type="ECO:0000313" key="12">
    <source>
        <dbReference type="Proteomes" id="UP001327560"/>
    </source>
</evidence>
<dbReference type="PANTHER" id="PTHR23253:SF9">
    <property type="entry name" value="EUKARYOTIC TRANSLATION INITIATION FACTOR 4 GAMMA 2"/>
    <property type="match status" value="1"/>
</dbReference>
<feature type="region of interest" description="Disordered" evidence="9">
    <location>
        <begin position="1408"/>
        <end position="1431"/>
    </location>
</feature>
<evidence type="ECO:0000259" key="10">
    <source>
        <dbReference type="PROSITE" id="PS51366"/>
    </source>
</evidence>
<comment type="similarity">
    <text evidence="1">Belongs to the eukaryotic initiation factor 4G family.</text>
</comment>